<dbReference type="PANTHER" id="PTHR36688:SF1">
    <property type="entry name" value="ENDONUCLEASE_EXONUCLEASE_PHOSPHATASE DOMAIN-CONTAINING PROTEIN"/>
    <property type="match status" value="1"/>
</dbReference>
<sequence length="529" mass="59630">MATHKLPNIWLKARVLALLKPGKDPSDAKSFRPISLLCHTYKLFEHLILNRIAPSIDEKIIPEQTGFRPGKSTTSQLVNLTQDIEDGFERGQITGAVFVDLSAAYDTVNHRLLLCKILEITKDIHLTELMEAMLQNRRFYVELGRKRSRSRNQKNGLPQGSVLAPLQYNIYTNDQPRDDATRRFAYADDLCITAQGTDFISIEETLKDALSGLTTYYEVNHLRANPAKTQVCAFHLRNKEAKRQLNVSWCGTPLSHSEHPVYLRVTLDRCLTFKTHITKTKAKVSTRNNILRKLTNTRWGACPKTLRATALALCFSTAEYACPAWERSTHAKKLDPALNESCRCITGCLKPTNTNNLYILAGIAPPDIRRAVASRTERRRQTTDERHPLHGHVPAPSRLKSRKSFLTSTAPLETTPSEACLAMWKEKLNNHPHSPTMHIPAAESLPPGDNNWAKWKCLNRLRSGVGRSREALSRWGYLSGPTTCDCGTEPQTMEHLLRCPLLGGPCTAKDLALYNTKVQQCTNHWLDII</sequence>
<comment type="caution">
    <text evidence="3">The sequence shown here is derived from an EMBL/GenBank/DDBJ whole genome shotgun (WGS) entry which is preliminary data.</text>
</comment>
<feature type="domain" description="Reverse transcriptase" evidence="2">
    <location>
        <begin position="1"/>
        <end position="254"/>
    </location>
</feature>
<dbReference type="AlphaFoldDB" id="A0AAD7S6G6"/>
<evidence type="ECO:0000259" key="2">
    <source>
        <dbReference type="PROSITE" id="PS50878"/>
    </source>
</evidence>
<dbReference type="InterPro" id="IPR000477">
    <property type="entry name" value="RT_dom"/>
</dbReference>
<dbReference type="InterPro" id="IPR052560">
    <property type="entry name" value="RdDP_mobile_element"/>
</dbReference>
<dbReference type="PROSITE" id="PS50878">
    <property type="entry name" value="RT_POL"/>
    <property type="match status" value="1"/>
</dbReference>
<dbReference type="SUPFAM" id="SSF56672">
    <property type="entry name" value="DNA/RNA polymerases"/>
    <property type="match status" value="1"/>
</dbReference>
<dbReference type="EMBL" id="JAINUG010000103">
    <property type="protein sequence ID" value="KAJ8396829.1"/>
    <property type="molecule type" value="Genomic_DNA"/>
</dbReference>
<keyword evidence="4" id="KW-1185">Reference proteome</keyword>
<evidence type="ECO:0000313" key="3">
    <source>
        <dbReference type="EMBL" id="KAJ8396829.1"/>
    </source>
</evidence>
<feature type="compositionally biased region" description="Basic and acidic residues" evidence="1">
    <location>
        <begin position="373"/>
        <end position="388"/>
    </location>
</feature>
<dbReference type="Pfam" id="PF00078">
    <property type="entry name" value="RVT_1"/>
    <property type="match status" value="1"/>
</dbReference>
<protein>
    <recommendedName>
        <fullName evidence="2">Reverse transcriptase domain-containing protein</fullName>
    </recommendedName>
</protein>
<accession>A0AAD7S6G6</accession>
<evidence type="ECO:0000313" key="4">
    <source>
        <dbReference type="Proteomes" id="UP001221898"/>
    </source>
</evidence>
<reference evidence="3" key="1">
    <citation type="journal article" date="2023" name="Science">
        <title>Genome structures resolve the early diversification of teleost fishes.</title>
        <authorList>
            <person name="Parey E."/>
            <person name="Louis A."/>
            <person name="Montfort J."/>
            <person name="Bouchez O."/>
            <person name="Roques C."/>
            <person name="Iampietro C."/>
            <person name="Lluch J."/>
            <person name="Castinel A."/>
            <person name="Donnadieu C."/>
            <person name="Desvignes T."/>
            <person name="Floi Bucao C."/>
            <person name="Jouanno E."/>
            <person name="Wen M."/>
            <person name="Mejri S."/>
            <person name="Dirks R."/>
            <person name="Jansen H."/>
            <person name="Henkel C."/>
            <person name="Chen W.J."/>
            <person name="Zahm M."/>
            <person name="Cabau C."/>
            <person name="Klopp C."/>
            <person name="Thompson A.W."/>
            <person name="Robinson-Rechavi M."/>
            <person name="Braasch I."/>
            <person name="Lecointre G."/>
            <person name="Bobe J."/>
            <person name="Postlethwait J.H."/>
            <person name="Berthelot C."/>
            <person name="Roest Crollius H."/>
            <person name="Guiguen Y."/>
        </authorList>
    </citation>
    <scope>NUCLEOTIDE SEQUENCE</scope>
    <source>
        <strain evidence="3">NC1722</strain>
    </source>
</reference>
<feature type="region of interest" description="Disordered" evidence="1">
    <location>
        <begin position="373"/>
        <end position="397"/>
    </location>
</feature>
<evidence type="ECO:0000256" key="1">
    <source>
        <dbReference type="SAM" id="MobiDB-lite"/>
    </source>
</evidence>
<name>A0AAD7S6G6_9TELE</name>
<gene>
    <name evidence="3" type="ORF">AAFF_G00014280</name>
</gene>
<dbReference type="CDD" id="cd01650">
    <property type="entry name" value="RT_nLTR_like"/>
    <property type="match status" value="1"/>
</dbReference>
<dbReference type="Proteomes" id="UP001221898">
    <property type="component" value="Unassembled WGS sequence"/>
</dbReference>
<dbReference type="PANTHER" id="PTHR36688">
    <property type="entry name" value="ENDO/EXONUCLEASE/PHOSPHATASE DOMAIN-CONTAINING PROTEIN"/>
    <property type="match status" value="1"/>
</dbReference>
<organism evidence="3 4">
    <name type="scientific">Aldrovandia affinis</name>
    <dbReference type="NCBI Taxonomy" id="143900"/>
    <lineage>
        <taxon>Eukaryota</taxon>
        <taxon>Metazoa</taxon>
        <taxon>Chordata</taxon>
        <taxon>Craniata</taxon>
        <taxon>Vertebrata</taxon>
        <taxon>Euteleostomi</taxon>
        <taxon>Actinopterygii</taxon>
        <taxon>Neopterygii</taxon>
        <taxon>Teleostei</taxon>
        <taxon>Notacanthiformes</taxon>
        <taxon>Halosauridae</taxon>
        <taxon>Aldrovandia</taxon>
    </lineage>
</organism>
<proteinExistence type="predicted"/>
<dbReference type="InterPro" id="IPR043502">
    <property type="entry name" value="DNA/RNA_pol_sf"/>
</dbReference>